<dbReference type="InterPro" id="IPR000253">
    <property type="entry name" value="FHA_dom"/>
</dbReference>
<dbReference type="AlphaFoldDB" id="A0A4U7BL51"/>
<organism evidence="2 3">
    <name type="scientific">Campylobacter aviculae</name>
    <dbReference type="NCBI Taxonomy" id="2510190"/>
    <lineage>
        <taxon>Bacteria</taxon>
        <taxon>Pseudomonadati</taxon>
        <taxon>Campylobacterota</taxon>
        <taxon>Epsilonproteobacteria</taxon>
        <taxon>Campylobacterales</taxon>
        <taxon>Campylobacteraceae</taxon>
        <taxon>Campylobacter</taxon>
    </lineage>
</organism>
<accession>A0A4U7BL51</accession>
<dbReference type="Gene3D" id="2.60.200.20">
    <property type="match status" value="1"/>
</dbReference>
<reference evidence="2 3" key="1">
    <citation type="submission" date="2018-05" db="EMBL/GenBank/DDBJ databases">
        <title>Novel Campyloabacter and Helicobacter Species and Strains.</title>
        <authorList>
            <person name="Mannion A.J."/>
            <person name="Shen Z."/>
            <person name="Fox J.G."/>
        </authorList>
    </citation>
    <scope>NUCLEOTIDE SEQUENCE [LARGE SCALE GENOMIC DNA]</scope>
    <source>
        <strain evidence="3">MIT17-670</strain>
    </source>
</reference>
<dbReference type="OrthoDB" id="5353961at2"/>
<proteinExistence type="predicted"/>
<comment type="caution">
    <text evidence="2">The sequence shown here is derived from an EMBL/GenBank/DDBJ whole genome shotgun (WGS) entry which is preliminary data.</text>
</comment>
<feature type="domain" description="FHA" evidence="1">
    <location>
        <begin position="34"/>
        <end position="101"/>
    </location>
</feature>
<dbReference type="Pfam" id="PF00498">
    <property type="entry name" value="FHA"/>
    <property type="match status" value="1"/>
</dbReference>
<dbReference type="SUPFAM" id="SSF49879">
    <property type="entry name" value="SMAD/FHA domain"/>
    <property type="match status" value="1"/>
</dbReference>
<dbReference type="EMBL" id="NXMA01000003">
    <property type="protein sequence ID" value="TKX32758.1"/>
    <property type="molecule type" value="Genomic_DNA"/>
</dbReference>
<protein>
    <recommendedName>
        <fullName evidence="1">FHA domain-containing protein</fullName>
    </recommendedName>
</protein>
<dbReference type="Proteomes" id="UP000310353">
    <property type="component" value="Unassembled WGS sequence"/>
</dbReference>
<gene>
    <name evidence="2" type="ORF">CQA76_02035</name>
</gene>
<dbReference type="InterPro" id="IPR008984">
    <property type="entry name" value="SMAD_FHA_dom_sf"/>
</dbReference>
<sequence>MNMEKIQIGVIIENYEECESKIRSCIFDIEGGFIGSGDECKFCIQDKLKQIKKIHAKISYEEDSFTITPIENAEIYYNGSFSKMSNSYDTMVNKGDIFKIGNINFRFVEAKNIEQNFQENKNQFEIEKYDEFDEIEIKPRGQTSVNFNEKEELQNTIKSNDYNFIEEKTGDDFLKQIAQKDSNLFEYENILISLTKIFKDLKTKQKSSKLNTDHSHLNIKELESIIENIPLIKSTKLLNMIALSMIIKELYSPIFEEMEENMFIKYLESALQNNIKEDKILFENLTIKALEKYIKEFKK</sequence>
<evidence type="ECO:0000313" key="2">
    <source>
        <dbReference type="EMBL" id="TKX32758.1"/>
    </source>
</evidence>
<keyword evidence="3" id="KW-1185">Reference proteome</keyword>
<name>A0A4U7BL51_9BACT</name>
<dbReference type="CDD" id="cd00060">
    <property type="entry name" value="FHA"/>
    <property type="match status" value="1"/>
</dbReference>
<evidence type="ECO:0000259" key="1">
    <source>
        <dbReference type="Pfam" id="PF00498"/>
    </source>
</evidence>
<evidence type="ECO:0000313" key="3">
    <source>
        <dbReference type="Proteomes" id="UP000310353"/>
    </source>
</evidence>